<dbReference type="PIRSF" id="PIRSF005198">
    <property type="entry name" value="Antiviral_helicase_SKI2"/>
    <property type="match status" value="1"/>
</dbReference>
<gene>
    <name evidence="9" type="ORF">g.47191</name>
</gene>
<feature type="compositionally biased region" description="Basic and acidic residues" evidence="6">
    <location>
        <begin position="495"/>
        <end position="509"/>
    </location>
</feature>
<proteinExistence type="predicted"/>
<dbReference type="FunFam" id="3.40.50.300:FF:000447">
    <property type="entry name" value="helicase SKI2W isoform X2"/>
    <property type="match status" value="1"/>
</dbReference>
<evidence type="ECO:0000259" key="8">
    <source>
        <dbReference type="PROSITE" id="PS51194"/>
    </source>
</evidence>
<evidence type="ECO:0000313" key="9">
    <source>
        <dbReference type="EMBL" id="JAS98989.1"/>
    </source>
</evidence>
<feature type="compositionally biased region" description="Gly residues" evidence="6">
    <location>
        <begin position="510"/>
        <end position="534"/>
    </location>
</feature>
<dbReference type="SMART" id="SM00487">
    <property type="entry name" value="DEXDc"/>
    <property type="match status" value="1"/>
</dbReference>
<dbReference type="SMART" id="SM00490">
    <property type="entry name" value="HELICc"/>
    <property type="match status" value="1"/>
</dbReference>
<dbReference type="PROSITE" id="PS51192">
    <property type="entry name" value="HELICASE_ATP_BIND_1"/>
    <property type="match status" value="1"/>
</dbReference>
<dbReference type="GO" id="GO:0003724">
    <property type="term" value="F:RNA helicase activity"/>
    <property type="evidence" value="ECO:0007669"/>
    <property type="project" value="UniProtKB-EC"/>
</dbReference>
<dbReference type="GO" id="GO:0003723">
    <property type="term" value="F:RNA binding"/>
    <property type="evidence" value="ECO:0007669"/>
    <property type="project" value="InterPro"/>
</dbReference>
<dbReference type="InterPro" id="IPR012961">
    <property type="entry name" value="Ski2/MTR4_C"/>
</dbReference>
<dbReference type="GO" id="GO:0070478">
    <property type="term" value="P:nuclear-transcribed mRNA catabolic process, 3'-5' exonucleolytic nonsense-mediated decay"/>
    <property type="evidence" value="ECO:0007669"/>
    <property type="project" value="TreeGrafter"/>
</dbReference>
<evidence type="ECO:0000256" key="6">
    <source>
        <dbReference type="SAM" id="MobiDB-lite"/>
    </source>
</evidence>
<dbReference type="Pfam" id="PF08148">
    <property type="entry name" value="DSHCT"/>
    <property type="match status" value="1"/>
</dbReference>
<evidence type="ECO:0000256" key="3">
    <source>
        <dbReference type="ARBA" id="ARBA00022806"/>
    </source>
</evidence>
<keyword evidence="3" id="KW-0347">Helicase</keyword>
<dbReference type="SMART" id="SM01142">
    <property type="entry name" value="DSHCT"/>
    <property type="match status" value="1"/>
</dbReference>
<evidence type="ECO:0000256" key="2">
    <source>
        <dbReference type="ARBA" id="ARBA00022801"/>
    </source>
</evidence>
<dbReference type="EMBL" id="GECU01008717">
    <property type="protein sequence ID" value="JAS98989.1"/>
    <property type="molecule type" value="Transcribed_RNA"/>
</dbReference>
<keyword evidence="1" id="KW-0547">Nucleotide-binding</keyword>
<name>A0A1B6JIN4_9HEMI</name>
<dbReference type="InterPro" id="IPR050699">
    <property type="entry name" value="RNA-DNA_Helicase"/>
</dbReference>
<dbReference type="PANTHER" id="PTHR12131:SF1">
    <property type="entry name" value="ATP-DEPENDENT RNA HELICASE SUPV3L1, MITOCHONDRIAL-RELATED"/>
    <property type="match status" value="1"/>
</dbReference>
<dbReference type="SUPFAM" id="SSF52540">
    <property type="entry name" value="P-loop containing nucleoside triphosphate hydrolases"/>
    <property type="match status" value="1"/>
</dbReference>
<feature type="domain" description="Helicase ATP-binding" evidence="7">
    <location>
        <begin position="284"/>
        <end position="446"/>
    </location>
</feature>
<dbReference type="FunFam" id="3.40.50.300:FF:000354">
    <property type="entry name" value="ATP-dependent RNA helicase SKI2"/>
    <property type="match status" value="1"/>
</dbReference>
<dbReference type="Gene3D" id="1.10.3380.30">
    <property type="match status" value="1"/>
</dbReference>
<dbReference type="GO" id="GO:0055087">
    <property type="term" value="C:Ski complex"/>
    <property type="evidence" value="ECO:0007669"/>
    <property type="project" value="TreeGrafter"/>
</dbReference>
<feature type="region of interest" description="Disordered" evidence="6">
    <location>
        <begin position="495"/>
        <end position="539"/>
    </location>
</feature>
<accession>A0A1B6JIN4</accession>
<protein>
    <recommendedName>
        <fullName evidence="10">Helicase ATP-binding domain-containing protein</fullName>
    </recommendedName>
</protein>
<dbReference type="GO" id="GO:0016787">
    <property type="term" value="F:hydrolase activity"/>
    <property type="evidence" value="ECO:0007669"/>
    <property type="project" value="UniProtKB-KW"/>
</dbReference>
<reference evidence="9" key="1">
    <citation type="submission" date="2015-11" db="EMBL/GenBank/DDBJ databases">
        <title>De novo transcriptome assembly of four potential Pierce s Disease insect vectors from Arizona vineyards.</title>
        <authorList>
            <person name="Tassone E.E."/>
        </authorList>
    </citation>
    <scope>NUCLEOTIDE SEQUENCE</scope>
</reference>
<evidence type="ECO:0000259" key="7">
    <source>
        <dbReference type="PROSITE" id="PS51192"/>
    </source>
</evidence>
<organism evidence="9">
    <name type="scientific">Homalodisca liturata</name>
    <dbReference type="NCBI Taxonomy" id="320908"/>
    <lineage>
        <taxon>Eukaryota</taxon>
        <taxon>Metazoa</taxon>
        <taxon>Ecdysozoa</taxon>
        <taxon>Arthropoda</taxon>
        <taxon>Hexapoda</taxon>
        <taxon>Insecta</taxon>
        <taxon>Pterygota</taxon>
        <taxon>Neoptera</taxon>
        <taxon>Paraneoptera</taxon>
        <taxon>Hemiptera</taxon>
        <taxon>Auchenorrhyncha</taxon>
        <taxon>Membracoidea</taxon>
        <taxon>Cicadellidae</taxon>
        <taxon>Cicadellinae</taxon>
        <taxon>Proconiini</taxon>
        <taxon>Homalodisca</taxon>
    </lineage>
</organism>
<dbReference type="CDD" id="cd18795">
    <property type="entry name" value="SF2_C_Ski2"/>
    <property type="match status" value="1"/>
</dbReference>
<evidence type="ECO:0000256" key="1">
    <source>
        <dbReference type="ARBA" id="ARBA00022741"/>
    </source>
</evidence>
<dbReference type="Gene3D" id="3.40.50.300">
    <property type="entry name" value="P-loop containing nucleotide triphosphate hydrolases"/>
    <property type="match status" value="2"/>
</dbReference>
<dbReference type="PANTHER" id="PTHR12131">
    <property type="entry name" value="ATP-DEPENDENT RNA AND DNA HELICASE"/>
    <property type="match status" value="1"/>
</dbReference>
<evidence type="ECO:0000256" key="5">
    <source>
        <dbReference type="ARBA" id="ARBA00047984"/>
    </source>
</evidence>
<keyword evidence="2" id="KW-0378">Hydrolase</keyword>
<dbReference type="GO" id="GO:0005524">
    <property type="term" value="F:ATP binding"/>
    <property type="evidence" value="ECO:0007669"/>
    <property type="project" value="UniProtKB-KW"/>
</dbReference>
<dbReference type="PROSITE" id="PS51194">
    <property type="entry name" value="HELICASE_CTER"/>
    <property type="match status" value="1"/>
</dbReference>
<dbReference type="InterPro" id="IPR014001">
    <property type="entry name" value="Helicase_ATP-bd"/>
</dbReference>
<evidence type="ECO:0000256" key="4">
    <source>
        <dbReference type="ARBA" id="ARBA00022840"/>
    </source>
</evidence>
<keyword evidence="4" id="KW-0067">ATP-binding</keyword>
<evidence type="ECO:0008006" key="10">
    <source>
        <dbReference type="Google" id="ProtNLM"/>
    </source>
</evidence>
<dbReference type="AlphaFoldDB" id="A0A1B6JIN4"/>
<dbReference type="InterPro" id="IPR016438">
    <property type="entry name" value="SKI2-like"/>
</dbReference>
<dbReference type="Pfam" id="PF00270">
    <property type="entry name" value="DEAD"/>
    <property type="match status" value="1"/>
</dbReference>
<dbReference type="InterPro" id="IPR011545">
    <property type="entry name" value="DEAD/DEAH_box_helicase_dom"/>
</dbReference>
<comment type="catalytic activity">
    <reaction evidence="5">
        <text>ATP + H2O = ADP + phosphate + H(+)</text>
        <dbReference type="Rhea" id="RHEA:13065"/>
        <dbReference type="ChEBI" id="CHEBI:15377"/>
        <dbReference type="ChEBI" id="CHEBI:15378"/>
        <dbReference type="ChEBI" id="CHEBI:30616"/>
        <dbReference type="ChEBI" id="CHEBI:43474"/>
        <dbReference type="ChEBI" id="CHEBI:456216"/>
        <dbReference type="EC" id="3.6.4.13"/>
    </reaction>
</comment>
<feature type="domain" description="Helicase C-terminal" evidence="8">
    <location>
        <begin position="550"/>
        <end position="750"/>
    </location>
</feature>
<dbReference type="InterPro" id="IPR027417">
    <property type="entry name" value="P-loop_NTPase"/>
</dbReference>
<dbReference type="InterPro" id="IPR001650">
    <property type="entry name" value="Helicase_C-like"/>
</dbReference>
<sequence length="1240" mass="140945">MSTREGIELLFGPPPVLPDVTKQLKEYLLCPERLPIHNYEKAQQFWPRKPNLQSLFFSELLPPPTTLKVIRDPNTGEISDICEVANVGVTQQKVNRKRSDSESDSEHDEFVSSPFLGDLDCEDDFLTIPVGFAHGLEFAEDGCTPLVSTTKPSPKPAEPQEEKLPEVDLVGTKNVVNLMNLINQEHDVLGLWQEPVKKPEPQEKAPVIELKITSDVEEENVLPPDTNVGPVLSISKAVIKKAVEKTQWAEEIDISTPVTDFNKKVPSPAFTWPFELDTFQKQAVLKLEEHENVFVAAHTSAGKTAVAEYAIAISLRSKQRAIYTSPIKALSNQKFRDFKKVFEEEHKMGEVGLITGDLQLNPKADCLIMTTEILRSMLYKRSEVINDLAYVIFDEVHYINDRERGYVWEEVVILLPKTVSIVMLSATVPNTMEFANWVGCTTKRRVYVISTLKRPIPLQHHLYTGTGRATRNNCFLIRNGEGPFILQGYNAAIASREKKEKEPPQDIRGGRGGRGGMRGGRGGGGRGGRGGGSSGPLYMGPKQEKQLWEGLIEYLSVNDNLPVVAFTLSRNRCDTNAELLSGVDLTTKEEKHYIHMFFKKSISKLKPEDQKLPQIMKLQTILEKGIGVHHSGILPILKEIVELLFQESKVKLLFATETFAMGVNMPARTVVFDSVKKFDGTNTRALLPAEYIQMAGRAGRRGKDVIGKVIILCKSEVPEEYVLKSMMFDKPMKLESQFRMTYAMILKNLQHNMEADVTVENMITRSFKEFPEQAKHSMYRKELSMLKKLLEEEEIKRGGSKRPGEDKLEEFFDLAMGYIEKYNRYQALAMIQAKAVREMVIGRMVLITYKDHINKYGIVVGKANQESEKAVYKVLVLVNQDHPEKPVHKDLYYQMLCVMRPKQRFVWDGLGGHTILRLQPGHIMKLTPEIIKVDAEGIVRDCEKRELPRFKDDPVGPSCRSAIEQLAYYSETRIYGQWLDTKEGKNVDLVDLRNSLYAFERCLELCKPTEVLNCDQLFLDVFRRKDIEWQIKQIKHQLSAQSSSLFPDFQNKLMFLQELKYINADNVVEMKGNVATRMGSNELMITELVFRNILRDMQPAEIAALLSGLVFQAKTNQEPPEKLLCQGRKEIENVNDELIKVERECEIGTQDTTSEFDRLNFGLLEVVYEWASNKPFAEIMTLTDVQEGLIVRCIQQLSETLNYVKGAAAQLGDRMLEQKMDEVKELIKRDIVFAASLYTQ</sequence>
<dbReference type="Pfam" id="PF00271">
    <property type="entry name" value="Helicase_C"/>
    <property type="match status" value="1"/>
</dbReference>